<dbReference type="STRING" id="887929.HMP0721_0255"/>
<accession>E6ME22</accession>
<reference evidence="1 2" key="1">
    <citation type="submission" date="2010-12" db="EMBL/GenBank/DDBJ databases">
        <authorList>
            <person name="Muzny D."/>
            <person name="Qin X."/>
            <person name="Deng J."/>
            <person name="Jiang H."/>
            <person name="Liu Y."/>
            <person name="Qu J."/>
            <person name="Song X.-Z."/>
            <person name="Zhang L."/>
            <person name="Thornton R."/>
            <person name="Coyle M."/>
            <person name="Francisco L."/>
            <person name="Jackson L."/>
            <person name="Javaid M."/>
            <person name="Korchina V."/>
            <person name="Kovar C."/>
            <person name="Mata R."/>
            <person name="Mathew T."/>
            <person name="Ngo R."/>
            <person name="Nguyen L."/>
            <person name="Nguyen N."/>
            <person name="Okwuonu G."/>
            <person name="Ongeri F."/>
            <person name="Pham C."/>
            <person name="Simmons D."/>
            <person name="Wilczek-Boney K."/>
            <person name="Hale W."/>
            <person name="Jakkamsetti A."/>
            <person name="Pham P."/>
            <person name="Ruth R."/>
            <person name="San Lucas F."/>
            <person name="Warren J."/>
            <person name="Zhang J."/>
            <person name="Zhao Z."/>
            <person name="Zhou C."/>
            <person name="Zhu D."/>
            <person name="Lee S."/>
            <person name="Bess C."/>
            <person name="Blankenburg K."/>
            <person name="Forbes L."/>
            <person name="Fu Q."/>
            <person name="Gubbala S."/>
            <person name="Hirani K."/>
            <person name="Jayaseelan J.C."/>
            <person name="Lara F."/>
            <person name="Munidasa M."/>
            <person name="Palculict T."/>
            <person name="Patil S."/>
            <person name="Pu L.-L."/>
            <person name="Saada N."/>
            <person name="Tang L."/>
            <person name="Weissenberger G."/>
            <person name="Zhu Y."/>
            <person name="Hemphill L."/>
            <person name="Shang Y."/>
            <person name="Youmans B."/>
            <person name="Ayvaz T."/>
            <person name="Ross M."/>
            <person name="Santibanez J."/>
            <person name="Aqrawi P."/>
            <person name="Gross S."/>
            <person name="Joshi V."/>
            <person name="Fowler G."/>
            <person name="Nazareth L."/>
            <person name="Reid J."/>
            <person name="Worley K."/>
            <person name="Petrosino J."/>
            <person name="Highlander S."/>
            <person name="Gibbs R."/>
        </authorList>
    </citation>
    <scope>NUCLEOTIDE SEQUENCE [LARGE SCALE GENOMIC DNA]</scope>
    <source>
        <strain evidence="1 2">ATCC 23263</strain>
    </source>
</reference>
<sequence>MIFIGSSRIVFWLLMDKLPSLYQLLSGNKGRNFGNGRNNSARGLKSTGHGGGIQRTRGMALQWRAETGISCGHQALKIGI</sequence>
<comment type="caution">
    <text evidence="1">The sequence shown here is derived from an EMBL/GenBank/DDBJ whole genome shotgun (WGS) entry which is preliminary data.</text>
</comment>
<dbReference type="RefSeq" id="WP_006597673.1">
    <property type="nucleotide sequence ID" value="NZ_GL622359.1"/>
</dbReference>
<evidence type="ECO:0000313" key="2">
    <source>
        <dbReference type="Proteomes" id="UP000004754"/>
    </source>
</evidence>
<keyword evidence="2" id="KW-1185">Reference proteome</keyword>
<evidence type="ECO:0000313" key="1">
    <source>
        <dbReference type="EMBL" id="EFV02781.1"/>
    </source>
</evidence>
<dbReference type="EMBL" id="AEQN01000005">
    <property type="protein sequence ID" value="EFV02781.1"/>
    <property type="molecule type" value="Genomic_DNA"/>
</dbReference>
<dbReference type="AlphaFoldDB" id="E6ME22"/>
<name>E6ME22_9FIRM</name>
<proteinExistence type="predicted"/>
<organism evidence="1 2">
    <name type="scientific">Pseudoramibacter alactolyticus ATCC 23263</name>
    <dbReference type="NCBI Taxonomy" id="887929"/>
    <lineage>
        <taxon>Bacteria</taxon>
        <taxon>Bacillati</taxon>
        <taxon>Bacillota</taxon>
        <taxon>Clostridia</taxon>
        <taxon>Eubacteriales</taxon>
        <taxon>Eubacteriaceae</taxon>
        <taxon>Pseudoramibacter</taxon>
    </lineage>
</organism>
<dbReference type="HOGENOM" id="CLU_2586993_0_0_9"/>
<gene>
    <name evidence="1" type="ORF">HMP0721_0255</name>
</gene>
<dbReference type="Proteomes" id="UP000004754">
    <property type="component" value="Unassembled WGS sequence"/>
</dbReference>
<protein>
    <submittedName>
        <fullName evidence="1">Uncharacterized protein</fullName>
    </submittedName>
</protein>